<organism evidence="1 2">
    <name type="scientific">Microcoleus asticus IPMA8</name>
    <dbReference type="NCBI Taxonomy" id="2563858"/>
    <lineage>
        <taxon>Bacteria</taxon>
        <taxon>Bacillati</taxon>
        <taxon>Cyanobacteriota</taxon>
        <taxon>Cyanophyceae</taxon>
        <taxon>Oscillatoriophycideae</taxon>
        <taxon>Oscillatoriales</taxon>
        <taxon>Microcoleaceae</taxon>
        <taxon>Microcoleus</taxon>
        <taxon>Microcoleus asticus</taxon>
    </lineage>
</organism>
<comment type="caution">
    <text evidence="1">The sequence shown here is derived from an EMBL/GenBank/DDBJ whole genome shotgun (WGS) entry which is preliminary data.</text>
</comment>
<gene>
    <name evidence="1" type="ORF">E5S67_05964</name>
</gene>
<accession>A0ABX2D6B0</accession>
<proteinExistence type="predicted"/>
<keyword evidence="2" id="KW-1185">Reference proteome</keyword>
<dbReference type="EMBL" id="SRRZ01000187">
    <property type="protein sequence ID" value="NQE38179.1"/>
    <property type="molecule type" value="Genomic_DNA"/>
</dbReference>
<sequence>MKQKSAIGFCRKKPKTLSGIETIQNTLPRLLIQKAGKNLKPYQGLKHPQVFREELVRAGDRTPEKT</sequence>
<evidence type="ECO:0000313" key="2">
    <source>
        <dbReference type="Proteomes" id="UP000702425"/>
    </source>
</evidence>
<name>A0ABX2D6B0_9CYAN</name>
<protein>
    <submittedName>
        <fullName evidence="1">Uncharacterized protein</fullName>
    </submittedName>
</protein>
<reference evidence="1 2" key="1">
    <citation type="journal article" date="2020" name="Sci. Rep.">
        <title>A novel cyanobacterial geosmin producer, revising GeoA distribution and dispersion patterns in Bacteria.</title>
        <authorList>
            <person name="Churro C."/>
            <person name="Semedo-Aguiar A.P."/>
            <person name="Silva A.D."/>
            <person name="Pereira-Leal J.B."/>
            <person name="Leite R.B."/>
        </authorList>
    </citation>
    <scope>NUCLEOTIDE SEQUENCE [LARGE SCALE GENOMIC DNA]</scope>
    <source>
        <strain evidence="1 2">IPMA8</strain>
    </source>
</reference>
<dbReference type="Proteomes" id="UP000702425">
    <property type="component" value="Unassembled WGS sequence"/>
</dbReference>
<evidence type="ECO:0000313" key="1">
    <source>
        <dbReference type="EMBL" id="NQE38179.1"/>
    </source>
</evidence>